<dbReference type="Proteomes" id="UP000288805">
    <property type="component" value="Unassembled WGS sequence"/>
</dbReference>
<gene>
    <name evidence="5" type="primary">ACA10_5</name>
    <name evidence="5" type="ORF">CK203_108392</name>
</gene>
<evidence type="ECO:0000259" key="4">
    <source>
        <dbReference type="SMART" id="SM00831"/>
    </source>
</evidence>
<keyword evidence="3" id="KW-0472">Membrane</keyword>
<accession>A0A438CY86</accession>
<dbReference type="AlphaFoldDB" id="A0A438CY86"/>
<dbReference type="Gene3D" id="2.70.150.10">
    <property type="entry name" value="Calcium-transporting ATPase, cytoplasmic transduction domain A"/>
    <property type="match status" value="1"/>
</dbReference>
<protein>
    <submittedName>
        <fullName evidence="5">Calcium-transporting ATPase 10, plasma membrane-type</fullName>
    </submittedName>
</protein>
<dbReference type="Gene3D" id="1.20.1110.10">
    <property type="entry name" value="Calcium-transporting ATPase, transmembrane domain"/>
    <property type="match status" value="1"/>
</dbReference>
<dbReference type="EMBL" id="QGNW01001911">
    <property type="protein sequence ID" value="RVW28164.1"/>
    <property type="molecule type" value="Genomic_DNA"/>
</dbReference>
<organism evidence="5 6">
    <name type="scientific">Vitis vinifera</name>
    <name type="common">Grape</name>
    <dbReference type="NCBI Taxonomy" id="29760"/>
    <lineage>
        <taxon>Eukaryota</taxon>
        <taxon>Viridiplantae</taxon>
        <taxon>Streptophyta</taxon>
        <taxon>Embryophyta</taxon>
        <taxon>Tracheophyta</taxon>
        <taxon>Spermatophyta</taxon>
        <taxon>Magnoliopsida</taxon>
        <taxon>eudicotyledons</taxon>
        <taxon>Gunneridae</taxon>
        <taxon>Pentapetalae</taxon>
        <taxon>rosids</taxon>
        <taxon>Vitales</taxon>
        <taxon>Vitaceae</taxon>
        <taxon>Viteae</taxon>
        <taxon>Vitis</taxon>
    </lineage>
</organism>
<dbReference type="Pfam" id="PF12515">
    <property type="entry name" value="CaATP_NAI"/>
    <property type="match status" value="1"/>
</dbReference>
<comment type="subcellular location">
    <subcellularLocation>
        <location evidence="1">Endomembrane system</location>
        <topology evidence="1">Multi-pass membrane protein</topology>
    </subcellularLocation>
</comment>
<dbReference type="PANTHER" id="PTHR24093:SF369">
    <property type="entry name" value="CALCIUM-TRANSPORTING ATPASE"/>
    <property type="match status" value="1"/>
</dbReference>
<dbReference type="Pfam" id="PF00690">
    <property type="entry name" value="Cation_ATPase_N"/>
    <property type="match status" value="1"/>
</dbReference>
<dbReference type="Gene3D" id="1.20.5.170">
    <property type="match status" value="1"/>
</dbReference>
<dbReference type="GO" id="GO:0005516">
    <property type="term" value="F:calmodulin binding"/>
    <property type="evidence" value="ECO:0007669"/>
    <property type="project" value="InterPro"/>
</dbReference>
<dbReference type="PANTHER" id="PTHR24093">
    <property type="entry name" value="CATION TRANSPORTING ATPASE"/>
    <property type="match status" value="1"/>
</dbReference>
<evidence type="ECO:0000256" key="3">
    <source>
        <dbReference type="SAM" id="Phobius"/>
    </source>
</evidence>
<feature type="transmembrane region" description="Helical" evidence="3">
    <location>
        <begin position="193"/>
        <end position="215"/>
    </location>
</feature>
<keyword evidence="3" id="KW-1133">Transmembrane helix</keyword>
<feature type="domain" description="Cation-transporting P-type ATPase N-terminal" evidence="4">
    <location>
        <begin position="102"/>
        <end position="178"/>
    </location>
</feature>
<evidence type="ECO:0000256" key="2">
    <source>
        <dbReference type="ARBA" id="ARBA00022842"/>
    </source>
</evidence>
<keyword evidence="3" id="KW-0812">Transmembrane</keyword>
<dbReference type="InterPro" id="IPR024750">
    <property type="entry name" value="Ca_ATPase_N_dom"/>
</dbReference>
<dbReference type="InterPro" id="IPR004014">
    <property type="entry name" value="ATPase_P-typ_cation-transptr_N"/>
</dbReference>
<dbReference type="SUPFAM" id="SSF81665">
    <property type="entry name" value="Calcium ATPase, transmembrane domain M"/>
    <property type="match status" value="1"/>
</dbReference>
<evidence type="ECO:0000313" key="6">
    <source>
        <dbReference type="Proteomes" id="UP000288805"/>
    </source>
</evidence>
<dbReference type="Pfam" id="PF13966">
    <property type="entry name" value="zf-RVT"/>
    <property type="match status" value="1"/>
</dbReference>
<evidence type="ECO:0000256" key="1">
    <source>
        <dbReference type="ARBA" id="ARBA00004127"/>
    </source>
</evidence>
<comment type="caution">
    <text evidence="5">The sequence shown here is derived from an EMBL/GenBank/DDBJ whole genome shotgun (WGS) entry which is preliminary data.</text>
</comment>
<sequence length="506" mass="56986">MSQDKISEIMDGMYCILNWQAALVLNASRRFRYTLDLKKEEDRKQIIRKIRAHAQVIRAAYLFKEAGDQANGIPISPPIPNGDYGIGQEELASMTRDNNSNALQQYDGARLAELLKTNLEKGILGDDADLLRRRNAFGSNTYPRKKGRSFWMFLWEAWQDLTLIILMIAAIASLALGIKTEGIKEGWYDGGSIAFAVILVIVVTGSGELIAVVVIKSHLMEVVRIAMANLKPKGLSNNGAMPLSGLRINLAKSEIIPVGEVDEILEMAVELGCKGVARRLEKLQRDFLWGGGSTERKAHLVSWEKVCVSKEKGGLGLRKIAQLNKALLGKWVWRFARAKDEMWKRVLVAKYGQEDFGWEKGTKIRFWKDTWCGDVELAPELPSTLQCGCPKRCHCGGLMDQNAGQGEWNLRFLRSFNDWELPLVEELLQILRNQRINLEEDLAVWKGGKNGQFGVKDAYGLLTSHSTLLFPKKGIWVENVPSKLAFFAWEATWGRILTIDRLQKRG</sequence>
<reference evidence="5 6" key="1">
    <citation type="journal article" date="2018" name="PLoS Genet.">
        <title>Population sequencing reveals clonal diversity and ancestral inbreeding in the grapevine cultivar Chardonnay.</title>
        <authorList>
            <person name="Roach M.J."/>
            <person name="Johnson D.L."/>
            <person name="Bohlmann J."/>
            <person name="van Vuuren H.J."/>
            <person name="Jones S.J."/>
            <person name="Pretorius I.S."/>
            <person name="Schmidt S.A."/>
            <person name="Borneman A.R."/>
        </authorList>
    </citation>
    <scope>NUCLEOTIDE SEQUENCE [LARGE SCALE GENOMIC DNA]</scope>
    <source>
        <strain evidence="6">cv. Chardonnay</strain>
        <tissue evidence="5">Leaf</tissue>
    </source>
</reference>
<dbReference type="GO" id="GO:0012505">
    <property type="term" value="C:endomembrane system"/>
    <property type="evidence" value="ECO:0007669"/>
    <property type="project" value="UniProtKB-SubCell"/>
</dbReference>
<dbReference type="InterPro" id="IPR026960">
    <property type="entry name" value="RVT-Znf"/>
</dbReference>
<feature type="transmembrane region" description="Helical" evidence="3">
    <location>
        <begin position="153"/>
        <end position="178"/>
    </location>
</feature>
<keyword evidence="2" id="KW-0460">Magnesium</keyword>
<dbReference type="SMART" id="SM00831">
    <property type="entry name" value="Cation_ATPase_N"/>
    <property type="match status" value="1"/>
</dbReference>
<name>A0A438CY86_VITVI</name>
<dbReference type="InterPro" id="IPR023298">
    <property type="entry name" value="ATPase_P-typ_TM_dom_sf"/>
</dbReference>
<dbReference type="FunFam" id="1.20.5.170:FF:000029">
    <property type="entry name" value="Calcium-transporting ATPase"/>
    <property type="match status" value="1"/>
</dbReference>
<proteinExistence type="predicted"/>
<evidence type="ECO:0000313" key="5">
    <source>
        <dbReference type="EMBL" id="RVW28164.1"/>
    </source>
</evidence>